<evidence type="ECO:0000313" key="1">
    <source>
        <dbReference type="EMBL" id="EOM75759.1"/>
    </source>
</evidence>
<dbReference type="PATRIC" id="fig|1273125.3.peg.2765"/>
<organism evidence="1 2">
    <name type="scientific">Rhodococcus rhodnii LMG 5362</name>
    <dbReference type="NCBI Taxonomy" id="1273125"/>
    <lineage>
        <taxon>Bacteria</taxon>
        <taxon>Bacillati</taxon>
        <taxon>Actinomycetota</taxon>
        <taxon>Actinomycetes</taxon>
        <taxon>Mycobacteriales</taxon>
        <taxon>Nocardiaceae</taxon>
        <taxon>Rhodococcus</taxon>
    </lineage>
</organism>
<proteinExistence type="predicted"/>
<keyword evidence="2" id="KW-1185">Reference proteome</keyword>
<gene>
    <name evidence="1" type="ORF">Rrhod_2901</name>
</gene>
<protein>
    <submittedName>
        <fullName evidence="1">Uncharacterized protein</fullName>
    </submittedName>
</protein>
<dbReference type="Proteomes" id="UP000013525">
    <property type="component" value="Unassembled WGS sequence"/>
</dbReference>
<name>R7WP57_9NOCA</name>
<dbReference type="AlphaFoldDB" id="R7WP57"/>
<sequence length="91" mass="9913">MRLPETPDEVTDRDVAVLAEILGPDHAIVRLPHVADEWCARDETAIVRRTHDDRVAVRTIDTLSTAQAVDFAAAIVAIAKRIVTDATTAGR</sequence>
<dbReference type="RefSeq" id="WP_010838942.1">
    <property type="nucleotide sequence ID" value="NZ_APMY01000085.1"/>
</dbReference>
<comment type="caution">
    <text evidence="1">The sequence shown here is derived from an EMBL/GenBank/DDBJ whole genome shotgun (WGS) entry which is preliminary data.</text>
</comment>
<accession>R7WP57</accession>
<dbReference type="EMBL" id="APMY01000085">
    <property type="protein sequence ID" value="EOM75759.1"/>
    <property type="molecule type" value="Genomic_DNA"/>
</dbReference>
<evidence type="ECO:0000313" key="2">
    <source>
        <dbReference type="Proteomes" id="UP000013525"/>
    </source>
</evidence>
<reference evidence="1 2" key="1">
    <citation type="journal article" date="2013" name="Genome Announc.">
        <title>Draft Genome Sequence of Rhodococcus rhodnii Strain LMG5362, a Symbiont of Rhodnius prolixus (Hemiptera, Reduviidae, Triatominae), the Principle Vector of Trypanosoma cruzi.</title>
        <authorList>
            <person name="Pachebat J.A."/>
            <person name="van Keulen G."/>
            <person name="Whitten M.M."/>
            <person name="Girdwood S."/>
            <person name="Del Sol R."/>
            <person name="Dyson P.J."/>
            <person name="Facey P.D."/>
        </authorList>
    </citation>
    <scope>NUCLEOTIDE SEQUENCE [LARGE SCALE GENOMIC DNA]</scope>
    <source>
        <strain evidence="1 2">LMG 5362</strain>
    </source>
</reference>